<feature type="region of interest" description="Disordered" evidence="1">
    <location>
        <begin position="56"/>
        <end position="89"/>
    </location>
</feature>
<evidence type="ECO:0000313" key="4">
    <source>
        <dbReference type="EMBL" id="MCO1335393.1"/>
    </source>
</evidence>
<evidence type="ECO:0000256" key="1">
    <source>
        <dbReference type="SAM" id="MobiDB-lite"/>
    </source>
</evidence>
<reference evidence="4" key="1">
    <citation type="journal article" date="2022" name="Arch. Microbiol.">
        <title>Microbulbifer okhotskensis sp. nov., isolated from a deep bottom sediment of the Okhotsk Sea.</title>
        <authorList>
            <person name="Romanenko L."/>
            <person name="Kurilenko V."/>
            <person name="Otstavnykh N."/>
            <person name="Velansky P."/>
            <person name="Isaeva M."/>
            <person name="Mikhailov V."/>
        </authorList>
    </citation>
    <scope>NUCLEOTIDE SEQUENCE</scope>
    <source>
        <strain evidence="4">OS29</strain>
    </source>
</reference>
<protein>
    <submittedName>
        <fullName evidence="4">DUF4124 domain-containing protein</fullName>
    </submittedName>
</protein>
<evidence type="ECO:0000313" key="5">
    <source>
        <dbReference type="Proteomes" id="UP001139028"/>
    </source>
</evidence>
<organism evidence="4 5">
    <name type="scientific">Microbulbifer okhotskensis</name>
    <dbReference type="NCBI Taxonomy" id="2926617"/>
    <lineage>
        <taxon>Bacteria</taxon>
        <taxon>Pseudomonadati</taxon>
        <taxon>Pseudomonadota</taxon>
        <taxon>Gammaproteobacteria</taxon>
        <taxon>Cellvibrionales</taxon>
        <taxon>Microbulbiferaceae</taxon>
        <taxon>Microbulbifer</taxon>
    </lineage>
</organism>
<evidence type="ECO:0000259" key="3">
    <source>
        <dbReference type="Pfam" id="PF13511"/>
    </source>
</evidence>
<keyword evidence="2" id="KW-0732">Signal</keyword>
<accession>A0A9X2ETC2</accession>
<dbReference type="Pfam" id="PF13511">
    <property type="entry name" value="DUF4124"/>
    <property type="match status" value="1"/>
</dbReference>
<dbReference type="RefSeq" id="WP_252469651.1">
    <property type="nucleotide sequence ID" value="NZ_JALBWM010000061.1"/>
</dbReference>
<dbReference type="Proteomes" id="UP001139028">
    <property type="component" value="Unassembled WGS sequence"/>
</dbReference>
<evidence type="ECO:0000256" key="2">
    <source>
        <dbReference type="SAM" id="SignalP"/>
    </source>
</evidence>
<feature type="chain" id="PRO_5040815580" evidence="2">
    <location>
        <begin position="19"/>
        <end position="156"/>
    </location>
</feature>
<keyword evidence="5" id="KW-1185">Reference proteome</keyword>
<dbReference type="EMBL" id="JALBWM010000061">
    <property type="protein sequence ID" value="MCO1335393.1"/>
    <property type="molecule type" value="Genomic_DNA"/>
</dbReference>
<feature type="signal peptide" evidence="2">
    <location>
        <begin position="1"/>
        <end position="18"/>
    </location>
</feature>
<feature type="compositionally biased region" description="Basic and acidic residues" evidence="1">
    <location>
        <begin position="80"/>
        <end position="89"/>
    </location>
</feature>
<dbReference type="AlphaFoldDB" id="A0A9X2ETC2"/>
<comment type="caution">
    <text evidence="4">The sequence shown here is derived from an EMBL/GenBank/DDBJ whole genome shotgun (WGS) entry which is preliminary data.</text>
</comment>
<name>A0A9X2ETC2_9GAMM</name>
<feature type="domain" description="DUF4124" evidence="3">
    <location>
        <begin position="10"/>
        <end position="51"/>
    </location>
</feature>
<gene>
    <name evidence="4" type="ORF">MO867_13730</name>
</gene>
<proteinExistence type="predicted"/>
<dbReference type="InterPro" id="IPR025392">
    <property type="entry name" value="DUF4124"/>
</dbReference>
<sequence length="156" mass="17965">MRILLALLIAATTVTAQADGIYRWVDENGVVHFGEQPPREAQVEVVKKPKSERYKKWQEEQGSLPSQDRQQVKPLVTQKPEQENQPELRQKELEQVAKAEVATRAKLCKAHQKDLSTLTTNTRIQAVDENGNRRKLGEDERQERIAKAREQIRENC</sequence>
<feature type="compositionally biased region" description="Polar residues" evidence="1">
    <location>
        <begin position="60"/>
        <end position="69"/>
    </location>
</feature>